<evidence type="ECO:0000313" key="2">
    <source>
        <dbReference type="EMBL" id="KAF2190389.1"/>
    </source>
</evidence>
<proteinExistence type="predicted"/>
<dbReference type="PANTHER" id="PTHR33112:SF12">
    <property type="entry name" value="HETEROKARYON INCOMPATIBILITY DOMAIN-CONTAINING PROTEIN"/>
    <property type="match status" value="1"/>
</dbReference>
<dbReference type="AlphaFoldDB" id="A0A6A6EID1"/>
<accession>A0A6A6EID1</accession>
<dbReference type="Pfam" id="PF06985">
    <property type="entry name" value="HET"/>
    <property type="match status" value="1"/>
</dbReference>
<organism evidence="2 3">
    <name type="scientific">Zopfia rhizophila CBS 207.26</name>
    <dbReference type="NCBI Taxonomy" id="1314779"/>
    <lineage>
        <taxon>Eukaryota</taxon>
        <taxon>Fungi</taxon>
        <taxon>Dikarya</taxon>
        <taxon>Ascomycota</taxon>
        <taxon>Pezizomycotina</taxon>
        <taxon>Dothideomycetes</taxon>
        <taxon>Dothideomycetes incertae sedis</taxon>
        <taxon>Zopfiaceae</taxon>
        <taxon>Zopfia</taxon>
    </lineage>
</organism>
<dbReference type="InterPro" id="IPR010730">
    <property type="entry name" value="HET"/>
</dbReference>
<dbReference type="OrthoDB" id="5135333at2759"/>
<gene>
    <name evidence="2" type="ORF">K469DRAFT_721237</name>
</gene>
<keyword evidence="3" id="KW-1185">Reference proteome</keyword>
<name>A0A6A6EID1_9PEZI</name>
<evidence type="ECO:0000259" key="1">
    <source>
        <dbReference type="Pfam" id="PF06985"/>
    </source>
</evidence>
<dbReference type="EMBL" id="ML994618">
    <property type="protein sequence ID" value="KAF2190389.1"/>
    <property type="molecule type" value="Genomic_DNA"/>
</dbReference>
<dbReference type="Proteomes" id="UP000800200">
    <property type="component" value="Unassembled WGS sequence"/>
</dbReference>
<feature type="domain" description="Heterokaryon incompatibility" evidence="1">
    <location>
        <begin position="24"/>
        <end position="144"/>
    </location>
</feature>
<dbReference type="PANTHER" id="PTHR33112">
    <property type="entry name" value="DOMAIN PROTEIN, PUTATIVE-RELATED"/>
    <property type="match status" value="1"/>
</dbReference>
<reference evidence="2" key="1">
    <citation type="journal article" date="2020" name="Stud. Mycol.">
        <title>101 Dothideomycetes genomes: a test case for predicting lifestyles and emergence of pathogens.</title>
        <authorList>
            <person name="Haridas S."/>
            <person name="Albert R."/>
            <person name="Binder M."/>
            <person name="Bloem J."/>
            <person name="Labutti K."/>
            <person name="Salamov A."/>
            <person name="Andreopoulos B."/>
            <person name="Baker S."/>
            <person name="Barry K."/>
            <person name="Bills G."/>
            <person name="Bluhm B."/>
            <person name="Cannon C."/>
            <person name="Castanera R."/>
            <person name="Culley D."/>
            <person name="Daum C."/>
            <person name="Ezra D."/>
            <person name="Gonzalez J."/>
            <person name="Henrissat B."/>
            <person name="Kuo A."/>
            <person name="Liang C."/>
            <person name="Lipzen A."/>
            <person name="Lutzoni F."/>
            <person name="Magnuson J."/>
            <person name="Mondo S."/>
            <person name="Nolan M."/>
            <person name="Ohm R."/>
            <person name="Pangilinan J."/>
            <person name="Park H.-J."/>
            <person name="Ramirez L."/>
            <person name="Alfaro M."/>
            <person name="Sun H."/>
            <person name="Tritt A."/>
            <person name="Yoshinaga Y."/>
            <person name="Zwiers L.-H."/>
            <person name="Turgeon B."/>
            <person name="Goodwin S."/>
            <person name="Spatafora J."/>
            <person name="Crous P."/>
            <person name="Grigoriev I."/>
        </authorList>
    </citation>
    <scope>NUCLEOTIDE SEQUENCE</scope>
    <source>
        <strain evidence="2">CBS 207.26</strain>
    </source>
</reference>
<evidence type="ECO:0000313" key="3">
    <source>
        <dbReference type="Proteomes" id="UP000800200"/>
    </source>
</evidence>
<protein>
    <submittedName>
        <fullName evidence="2">HET-domain-containing protein</fullName>
    </submittedName>
</protein>
<sequence length="479" mass="54558">MFKTTSSNCNALQQPGAFLGIEPPLNPVVRDAIEVSRRLAERYLWIDALCIPQDNEIQKAKLITGMDSIYAQAFLTIVALSADSAESPLPGVRQDTRLANIASVQLSITRTDERLPNKFLAVRPSLYDVLRKGSYNSRGWTFQESCLSRRCLIFTDHGTFFHCDSGLESDSGMSATSDAWPERNILSSVFETRENSLDVCYQYNLYTRLVFDFSKRKLTYSEDSLKAISGIFAVLSSRFGWRFVAGMPSHLMGHALLWRSASPNQLRNPNFPSWSWAGWSGRSHWNFQSLMDPLWTESEIRNAPLVPLQSEIEILQELNTEALSSLDTHDRIRISVLHVNVDSVRMGTFQITPGKPTRGLPDHIPIAPYEEIWTTDGLRCGILYDFQGDKRGVHKFIALSRSKWTKERVVFRGRVYGEHFTSWFGHVCDDKKLAFSEYCLVNVMLVVTKETETERVGIGLIHNDVWQMVAKVRENMELR</sequence>